<feature type="compositionally biased region" description="Pro residues" evidence="1">
    <location>
        <begin position="81"/>
        <end position="98"/>
    </location>
</feature>
<accession>A0AA88UQV1</accession>
<organism evidence="2 3">
    <name type="scientific">Escallonia rubra</name>
    <dbReference type="NCBI Taxonomy" id="112253"/>
    <lineage>
        <taxon>Eukaryota</taxon>
        <taxon>Viridiplantae</taxon>
        <taxon>Streptophyta</taxon>
        <taxon>Embryophyta</taxon>
        <taxon>Tracheophyta</taxon>
        <taxon>Spermatophyta</taxon>
        <taxon>Magnoliopsida</taxon>
        <taxon>eudicotyledons</taxon>
        <taxon>Gunneridae</taxon>
        <taxon>Pentapetalae</taxon>
        <taxon>asterids</taxon>
        <taxon>campanulids</taxon>
        <taxon>Escalloniales</taxon>
        <taxon>Escalloniaceae</taxon>
        <taxon>Escallonia</taxon>
    </lineage>
</organism>
<evidence type="ECO:0000313" key="3">
    <source>
        <dbReference type="Proteomes" id="UP001187471"/>
    </source>
</evidence>
<evidence type="ECO:0000256" key="1">
    <source>
        <dbReference type="SAM" id="MobiDB-lite"/>
    </source>
</evidence>
<gene>
    <name evidence="2" type="ORF">RJ640_000259</name>
</gene>
<proteinExistence type="predicted"/>
<sequence length="337" mass="37092">MQVNLISKEEDHAGLVKHARESRRLVGGFSDAHALARLDQLRVADLLLPFRPQLHLERLHVHQPYQLPRLPKRNCIAPSSRTPPPPSPPFLPPIPAPPKLKSVENATAGLVQNEQPQSSFGSRHAQTSENDLGVALAADAVVCLSNANDDRHILLPENTYLSLSTSVFDEFGSGRIGFLMGDRGFGIRHEIIELEGTRHQICRQRGLVARYAIVEELAAFGATVHTCSCNQKELDERRRTKSYLPHAWDIGGQNCLGGHMLESSKRRENLSIPGKVATNTSSSYNISNKASQVSMSSMSRQIVTQAIRLFGLVRNQSYASFVATSAMPRKLVVASAK</sequence>
<name>A0AA88UQV1_9ASTE</name>
<keyword evidence="3" id="KW-1185">Reference proteome</keyword>
<feature type="region of interest" description="Disordered" evidence="1">
    <location>
        <begin position="72"/>
        <end position="98"/>
    </location>
</feature>
<reference evidence="2" key="1">
    <citation type="submission" date="2022-12" db="EMBL/GenBank/DDBJ databases">
        <title>Draft genome assemblies for two species of Escallonia (Escalloniales).</title>
        <authorList>
            <person name="Chanderbali A."/>
            <person name="Dervinis C."/>
            <person name="Anghel I."/>
            <person name="Soltis D."/>
            <person name="Soltis P."/>
            <person name="Zapata F."/>
        </authorList>
    </citation>
    <scope>NUCLEOTIDE SEQUENCE</scope>
    <source>
        <strain evidence="2">UCBG92.1500</strain>
        <tissue evidence="2">Leaf</tissue>
    </source>
</reference>
<dbReference type="EMBL" id="JAVXUO010000680">
    <property type="protein sequence ID" value="KAK2989983.1"/>
    <property type="molecule type" value="Genomic_DNA"/>
</dbReference>
<evidence type="ECO:0000313" key="2">
    <source>
        <dbReference type="EMBL" id="KAK2989983.1"/>
    </source>
</evidence>
<comment type="caution">
    <text evidence="2">The sequence shown here is derived from an EMBL/GenBank/DDBJ whole genome shotgun (WGS) entry which is preliminary data.</text>
</comment>
<dbReference type="Proteomes" id="UP001187471">
    <property type="component" value="Unassembled WGS sequence"/>
</dbReference>
<dbReference type="AlphaFoldDB" id="A0AA88UQV1"/>
<protein>
    <submittedName>
        <fullName evidence="2">Uncharacterized protein</fullName>
    </submittedName>
</protein>